<reference evidence="2 3" key="1">
    <citation type="submission" date="2019-07" db="EMBL/GenBank/DDBJ databases">
        <authorList>
            <person name="Jastrzebski P J."/>
            <person name="Paukszto L."/>
            <person name="Jastrzebski P J."/>
        </authorList>
    </citation>
    <scope>NUCLEOTIDE SEQUENCE [LARGE SCALE GENOMIC DNA]</scope>
    <source>
        <strain evidence="2 3">WMS-il1</strain>
    </source>
</reference>
<organism evidence="2 3">
    <name type="scientific">Hymenolepis diminuta</name>
    <name type="common">Rat tapeworm</name>
    <dbReference type="NCBI Taxonomy" id="6216"/>
    <lineage>
        <taxon>Eukaryota</taxon>
        <taxon>Metazoa</taxon>
        <taxon>Spiralia</taxon>
        <taxon>Lophotrochozoa</taxon>
        <taxon>Platyhelminthes</taxon>
        <taxon>Cestoda</taxon>
        <taxon>Eucestoda</taxon>
        <taxon>Cyclophyllidea</taxon>
        <taxon>Hymenolepididae</taxon>
        <taxon>Hymenolepis</taxon>
    </lineage>
</organism>
<protein>
    <submittedName>
        <fullName evidence="2">Uncharacterized protein</fullName>
    </submittedName>
</protein>
<evidence type="ECO:0000256" key="1">
    <source>
        <dbReference type="SAM" id="MobiDB-lite"/>
    </source>
</evidence>
<proteinExistence type="predicted"/>
<gene>
    <name evidence="2" type="ORF">WMSIL1_LOCUS7385</name>
</gene>
<dbReference type="AlphaFoldDB" id="A0A564YKV4"/>
<sequence>MYENLSVEIKVPSAKIEAKHFRDVSNTFTTTVSLNSKNSTQSPVKPVPPKVSPIVTLVQRANNDKNLHPLVRDSAKVTNLVHSMRSSYPEPTVTKQQSAPKPRLLNH</sequence>
<evidence type="ECO:0000313" key="2">
    <source>
        <dbReference type="EMBL" id="VUZ47836.1"/>
    </source>
</evidence>
<evidence type="ECO:0000313" key="3">
    <source>
        <dbReference type="Proteomes" id="UP000321570"/>
    </source>
</evidence>
<dbReference type="Proteomes" id="UP000321570">
    <property type="component" value="Unassembled WGS sequence"/>
</dbReference>
<feature type="region of interest" description="Disordered" evidence="1">
    <location>
        <begin position="84"/>
        <end position="107"/>
    </location>
</feature>
<keyword evidence="3" id="KW-1185">Reference proteome</keyword>
<accession>A0A564YKV4</accession>
<name>A0A564YKV4_HYMDI</name>
<dbReference type="EMBL" id="CABIJS010000256">
    <property type="protein sequence ID" value="VUZ47836.1"/>
    <property type="molecule type" value="Genomic_DNA"/>
</dbReference>